<dbReference type="InterPro" id="IPR051083">
    <property type="entry name" value="GrpII_Intron_Splice-Mob/Def"/>
</dbReference>
<name>A0A085WN52_9BACT</name>
<evidence type="ECO:0000256" key="1">
    <source>
        <dbReference type="ARBA" id="ARBA00012493"/>
    </source>
</evidence>
<dbReference type="InterPro" id="IPR000123">
    <property type="entry name" value="Reverse_transcriptase_msDNA"/>
</dbReference>
<evidence type="ECO:0000313" key="14">
    <source>
        <dbReference type="Proteomes" id="UP000028725"/>
    </source>
</evidence>
<comment type="similarity">
    <text evidence="8">Belongs to the bacterial reverse transcriptase family.</text>
</comment>
<feature type="domain" description="Reverse transcriptase" evidence="12">
    <location>
        <begin position="164"/>
        <end position="396"/>
    </location>
</feature>
<dbReference type="GO" id="GO:0051607">
    <property type="term" value="P:defense response to virus"/>
    <property type="evidence" value="ECO:0007669"/>
    <property type="project" value="UniProtKB-KW"/>
</dbReference>
<evidence type="ECO:0000313" key="13">
    <source>
        <dbReference type="EMBL" id="KFE69115.1"/>
    </source>
</evidence>
<feature type="coiled-coil region" evidence="10">
    <location>
        <begin position="62"/>
        <end position="101"/>
    </location>
</feature>
<gene>
    <name evidence="13" type="ORF">DB31_7017</name>
</gene>
<dbReference type="PROSITE" id="PS50878">
    <property type="entry name" value="RT_POL"/>
    <property type="match status" value="1"/>
</dbReference>
<sequence>MAQQPPRNRQELYERIQSTSKEEVVLEEMVRLGFWPERSGAPGDPRDEVHRKAELQAQIRALTTEQSRLGNLERLKKELRKKRLAESKRKQKETKERHERERVARAEAWKARKAKEILFLGRGVSGGLNQRTPDAAKLERQGLPKLETPEVLAQALGLTVGQLRGLSYARGVSTRTNYVRFALPKKTGGMRLISAPLPRLKAAQHWVLANVLEKVAVHDAAHGFRAGRSIVSNAKPHVGAAVVVNLDLKDFFPTVVYPRVKGFFVKLGYSEATATALALLCTEPDVEEVELDGQRYFVAQGGRRLPQGAPTSPALTNLLCRRLDRRLLGAAKKLGFTYTRYADDLTFSVPKGGTGDVGKMLRLVRFVVHKEGFVPHPEKTRVLRRGGQQEVTGVVVNDKPGVDRETLRRFRALLHQLEKTGPAGKKWNGSTDVIASAVGFANYVAMVDPVKGKVFQDKARALELKYGRKTVMPPRPKPGASPKPGAAAAPASAPVPSGTAGSEAPKSEEPSDPSDAPKKKWWKLF</sequence>
<reference evidence="13 14" key="1">
    <citation type="submission" date="2014-04" db="EMBL/GenBank/DDBJ databases">
        <title>Genome assembly of Hyalangium minutum DSM 14724.</title>
        <authorList>
            <person name="Sharma G."/>
            <person name="Subramanian S."/>
        </authorList>
    </citation>
    <scope>NUCLEOTIDE SEQUENCE [LARGE SCALE GENOMIC DNA]</scope>
    <source>
        <strain evidence="13 14">DSM 14724</strain>
    </source>
</reference>
<dbReference type="AlphaFoldDB" id="A0A085WN52"/>
<dbReference type="GO" id="GO:0003723">
    <property type="term" value="F:RNA binding"/>
    <property type="evidence" value="ECO:0007669"/>
    <property type="project" value="InterPro"/>
</dbReference>
<dbReference type="PANTHER" id="PTHR34047:SF7">
    <property type="entry name" value="RNA-DIRECTED DNA POLYMERASE"/>
    <property type="match status" value="1"/>
</dbReference>
<feature type="region of interest" description="Disordered" evidence="11">
    <location>
        <begin position="466"/>
        <end position="525"/>
    </location>
</feature>
<dbReference type="Proteomes" id="UP000028725">
    <property type="component" value="Unassembled WGS sequence"/>
</dbReference>
<keyword evidence="5" id="KW-0460">Magnesium</keyword>
<evidence type="ECO:0000256" key="8">
    <source>
        <dbReference type="ARBA" id="ARBA00034120"/>
    </source>
</evidence>
<dbReference type="EC" id="2.7.7.49" evidence="1"/>
<comment type="catalytic activity">
    <reaction evidence="9">
        <text>DNA(n) + a 2'-deoxyribonucleoside 5'-triphosphate = DNA(n+1) + diphosphate</text>
        <dbReference type="Rhea" id="RHEA:22508"/>
        <dbReference type="Rhea" id="RHEA-COMP:17339"/>
        <dbReference type="Rhea" id="RHEA-COMP:17340"/>
        <dbReference type="ChEBI" id="CHEBI:33019"/>
        <dbReference type="ChEBI" id="CHEBI:61560"/>
        <dbReference type="ChEBI" id="CHEBI:173112"/>
        <dbReference type="EC" id="2.7.7.49"/>
    </reaction>
</comment>
<feature type="compositionally biased region" description="Low complexity" evidence="11">
    <location>
        <begin position="482"/>
        <end position="502"/>
    </location>
</feature>
<proteinExistence type="inferred from homology"/>
<protein>
    <recommendedName>
        <fullName evidence="1">RNA-directed DNA polymerase</fullName>
        <ecNumber evidence="1">2.7.7.49</ecNumber>
    </recommendedName>
</protein>
<accession>A0A085WN52</accession>
<dbReference type="SUPFAM" id="SSF56672">
    <property type="entry name" value="DNA/RNA polymerases"/>
    <property type="match status" value="1"/>
</dbReference>
<keyword evidence="3" id="KW-0548">Nucleotidyltransferase</keyword>
<evidence type="ECO:0000256" key="9">
    <source>
        <dbReference type="ARBA" id="ARBA00048173"/>
    </source>
</evidence>
<keyword evidence="7" id="KW-0051">Antiviral defense</keyword>
<keyword evidence="14" id="KW-1185">Reference proteome</keyword>
<keyword evidence="10" id="KW-0175">Coiled coil</keyword>
<evidence type="ECO:0000256" key="2">
    <source>
        <dbReference type="ARBA" id="ARBA00022679"/>
    </source>
</evidence>
<evidence type="ECO:0000256" key="5">
    <source>
        <dbReference type="ARBA" id="ARBA00022842"/>
    </source>
</evidence>
<dbReference type="CDD" id="cd03487">
    <property type="entry name" value="RT_Bac_retron_II"/>
    <property type="match status" value="1"/>
</dbReference>
<comment type="caution">
    <text evidence="13">The sequence shown here is derived from an EMBL/GenBank/DDBJ whole genome shotgun (WGS) entry which is preliminary data.</text>
</comment>
<dbReference type="InterPro" id="IPR043502">
    <property type="entry name" value="DNA/RNA_pol_sf"/>
</dbReference>
<dbReference type="OrthoDB" id="7055795at2"/>
<dbReference type="RefSeq" id="WP_063769230.1">
    <property type="nucleotide sequence ID" value="NZ_JMCB01000005.1"/>
</dbReference>
<dbReference type="InterPro" id="IPR000477">
    <property type="entry name" value="RT_dom"/>
</dbReference>
<dbReference type="STRING" id="394096.DB31_7017"/>
<evidence type="ECO:0000256" key="10">
    <source>
        <dbReference type="SAM" id="Coils"/>
    </source>
</evidence>
<dbReference type="PANTHER" id="PTHR34047">
    <property type="entry name" value="NUCLEAR INTRON MATURASE 1, MITOCHONDRIAL-RELATED"/>
    <property type="match status" value="1"/>
</dbReference>
<evidence type="ECO:0000256" key="11">
    <source>
        <dbReference type="SAM" id="MobiDB-lite"/>
    </source>
</evidence>
<evidence type="ECO:0000259" key="12">
    <source>
        <dbReference type="PROSITE" id="PS50878"/>
    </source>
</evidence>
<evidence type="ECO:0000256" key="3">
    <source>
        <dbReference type="ARBA" id="ARBA00022695"/>
    </source>
</evidence>
<dbReference type="EMBL" id="JMCB01000005">
    <property type="protein sequence ID" value="KFE69115.1"/>
    <property type="molecule type" value="Genomic_DNA"/>
</dbReference>
<dbReference type="GO" id="GO:0003964">
    <property type="term" value="F:RNA-directed DNA polymerase activity"/>
    <property type="evidence" value="ECO:0007669"/>
    <property type="project" value="UniProtKB-KW"/>
</dbReference>
<keyword evidence="6 13" id="KW-0695">RNA-directed DNA polymerase</keyword>
<dbReference type="GO" id="GO:0046872">
    <property type="term" value="F:metal ion binding"/>
    <property type="evidence" value="ECO:0007669"/>
    <property type="project" value="UniProtKB-KW"/>
</dbReference>
<dbReference type="PRINTS" id="PR00866">
    <property type="entry name" value="RNADNAPOLMS"/>
</dbReference>
<evidence type="ECO:0000256" key="6">
    <source>
        <dbReference type="ARBA" id="ARBA00022918"/>
    </source>
</evidence>
<evidence type="ECO:0000256" key="7">
    <source>
        <dbReference type="ARBA" id="ARBA00023118"/>
    </source>
</evidence>
<keyword evidence="4" id="KW-0479">Metal-binding</keyword>
<dbReference type="PATRIC" id="fig|394096.3.peg.3062"/>
<keyword evidence="2" id="KW-0808">Transferase</keyword>
<evidence type="ECO:0000256" key="4">
    <source>
        <dbReference type="ARBA" id="ARBA00022723"/>
    </source>
</evidence>
<organism evidence="13 14">
    <name type="scientific">Hyalangium minutum</name>
    <dbReference type="NCBI Taxonomy" id="394096"/>
    <lineage>
        <taxon>Bacteria</taxon>
        <taxon>Pseudomonadati</taxon>
        <taxon>Myxococcota</taxon>
        <taxon>Myxococcia</taxon>
        <taxon>Myxococcales</taxon>
        <taxon>Cystobacterineae</taxon>
        <taxon>Archangiaceae</taxon>
        <taxon>Hyalangium</taxon>
    </lineage>
</organism>
<dbReference type="Pfam" id="PF00078">
    <property type="entry name" value="RVT_1"/>
    <property type="match status" value="1"/>
</dbReference>